<dbReference type="Proteomes" id="UP000799755">
    <property type="component" value="Unassembled WGS sequence"/>
</dbReference>
<evidence type="ECO:0000313" key="2">
    <source>
        <dbReference type="Proteomes" id="UP000799755"/>
    </source>
</evidence>
<reference evidence="1" key="1">
    <citation type="journal article" date="2020" name="Stud. Mycol.">
        <title>101 Dothideomycetes genomes: a test case for predicting lifestyles and emergence of pathogens.</title>
        <authorList>
            <person name="Haridas S."/>
            <person name="Albert R."/>
            <person name="Binder M."/>
            <person name="Bloem J."/>
            <person name="Labutti K."/>
            <person name="Salamov A."/>
            <person name="Andreopoulos B."/>
            <person name="Baker S."/>
            <person name="Barry K."/>
            <person name="Bills G."/>
            <person name="Bluhm B."/>
            <person name="Cannon C."/>
            <person name="Castanera R."/>
            <person name="Culley D."/>
            <person name="Daum C."/>
            <person name="Ezra D."/>
            <person name="Gonzalez J."/>
            <person name="Henrissat B."/>
            <person name="Kuo A."/>
            <person name="Liang C."/>
            <person name="Lipzen A."/>
            <person name="Lutzoni F."/>
            <person name="Magnuson J."/>
            <person name="Mondo S."/>
            <person name="Nolan M."/>
            <person name="Ohm R."/>
            <person name="Pangilinan J."/>
            <person name="Park H.-J."/>
            <person name="Ramirez L."/>
            <person name="Alfaro M."/>
            <person name="Sun H."/>
            <person name="Tritt A."/>
            <person name="Yoshinaga Y."/>
            <person name="Zwiers L.-H."/>
            <person name="Turgeon B."/>
            <person name="Goodwin S."/>
            <person name="Spatafora J."/>
            <person name="Crous P."/>
            <person name="Grigoriev I."/>
        </authorList>
    </citation>
    <scope>NUCLEOTIDE SEQUENCE</scope>
    <source>
        <strain evidence="1">ATCC 200398</strain>
    </source>
</reference>
<comment type="caution">
    <text evidence="1">The sequence shown here is derived from an EMBL/GenBank/DDBJ whole genome shotgun (WGS) entry which is preliminary data.</text>
</comment>
<proteinExistence type="predicted"/>
<gene>
    <name evidence="1" type="ORF">BDR25DRAFT_350174</name>
</gene>
<name>A0ACB6RAW0_9PLEO</name>
<evidence type="ECO:0000313" key="1">
    <source>
        <dbReference type="EMBL" id="KAF2475898.1"/>
    </source>
</evidence>
<keyword evidence="2" id="KW-1185">Reference proteome</keyword>
<protein>
    <submittedName>
        <fullName evidence="1">Uncharacterized protein</fullName>
    </submittedName>
</protein>
<dbReference type="EMBL" id="MU003495">
    <property type="protein sequence ID" value="KAF2475898.1"/>
    <property type="molecule type" value="Genomic_DNA"/>
</dbReference>
<accession>A0ACB6RAW0</accession>
<sequence>MKGYKAFFCTLRAWHGVYRLLGLRTSASDPKVYSRYPLSCIPSLPVHIHFLDVLEDRHLKSELGGGGGGGNLVREGCWFTSINAKPLSRTCWWIQASALLRPFKVIELTIMQLHAGGGGGSAGNSCCRAEHSFWSIFSELWLDDMKLINACGWCPRNNFSGKLRN</sequence>
<organism evidence="1 2">
    <name type="scientific">Lindgomyces ingoldianus</name>
    <dbReference type="NCBI Taxonomy" id="673940"/>
    <lineage>
        <taxon>Eukaryota</taxon>
        <taxon>Fungi</taxon>
        <taxon>Dikarya</taxon>
        <taxon>Ascomycota</taxon>
        <taxon>Pezizomycotina</taxon>
        <taxon>Dothideomycetes</taxon>
        <taxon>Pleosporomycetidae</taxon>
        <taxon>Pleosporales</taxon>
        <taxon>Lindgomycetaceae</taxon>
        <taxon>Lindgomyces</taxon>
    </lineage>
</organism>